<evidence type="ECO:0000256" key="19">
    <source>
        <dbReference type="SAM" id="MobiDB-lite"/>
    </source>
</evidence>
<dbReference type="NCBIfam" id="TIGR01511">
    <property type="entry name" value="ATPase-IB1_Cu"/>
    <property type="match status" value="1"/>
</dbReference>
<dbReference type="FunFam" id="3.30.70.100:FF:000005">
    <property type="entry name" value="Copper-exporting P-type ATPase A"/>
    <property type="match status" value="2"/>
</dbReference>
<dbReference type="NCBIfam" id="TIGR00003">
    <property type="entry name" value="copper ion binding protein"/>
    <property type="match status" value="2"/>
</dbReference>
<feature type="region of interest" description="Disordered" evidence="19">
    <location>
        <begin position="806"/>
        <end position="826"/>
    </location>
</feature>
<dbReference type="EC" id="7.2.2.9" evidence="16"/>
<dbReference type="PATRIC" id="fig|279058.18.peg.1399"/>
<keyword evidence="9 18" id="KW-0067">ATP-binding</keyword>
<keyword evidence="6" id="KW-0677">Repeat</keyword>
<evidence type="ECO:0000313" key="21">
    <source>
        <dbReference type="EMBL" id="AMP09203.1"/>
    </source>
</evidence>
<feature type="compositionally biased region" description="Low complexity" evidence="19">
    <location>
        <begin position="808"/>
        <end position="819"/>
    </location>
</feature>
<evidence type="ECO:0000256" key="15">
    <source>
        <dbReference type="ARBA" id="ARBA00023136"/>
    </source>
</evidence>
<dbReference type="GO" id="GO:0043682">
    <property type="term" value="F:P-type divalent copper transporter activity"/>
    <property type="evidence" value="ECO:0007669"/>
    <property type="project" value="UniProtKB-EC"/>
</dbReference>
<dbReference type="GO" id="GO:0005507">
    <property type="term" value="F:copper ion binding"/>
    <property type="evidence" value="ECO:0007669"/>
    <property type="project" value="InterPro"/>
</dbReference>
<keyword evidence="4 18" id="KW-0812">Transmembrane</keyword>
<evidence type="ECO:0000259" key="20">
    <source>
        <dbReference type="PROSITE" id="PS50846"/>
    </source>
</evidence>
<feature type="transmembrane region" description="Helical" evidence="18">
    <location>
        <begin position="257"/>
        <end position="275"/>
    </location>
</feature>
<dbReference type="GO" id="GO:0012505">
    <property type="term" value="C:endomembrane system"/>
    <property type="evidence" value="ECO:0007669"/>
    <property type="project" value="UniProtKB-SubCell"/>
</dbReference>
<evidence type="ECO:0000256" key="13">
    <source>
        <dbReference type="ARBA" id="ARBA00023008"/>
    </source>
</evidence>
<keyword evidence="22" id="KW-1185">Reference proteome</keyword>
<dbReference type="Gene3D" id="3.40.1110.10">
    <property type="entry name" value="Calcium-transporting ATPase, cytoplasmic domain N"/>
    <property type="match status" value="1"/>
</dbReference>
<feature type="transmembrane region" description="Helical" evidence="18">
    <location>
        <begin position="442"/>
        <end position="464"/>
    </location>
</feature>
<evidence type="ECO:0000256" key="5">
    <source>
        <dbReference type="ARBA" id="ARBA00022723"/>
    </source>
</evidence>
<dbReference type="RefSeq" id="WP_061532798.1">
    <property type="nucleotide sequence ID" value="NZ_CP013233.1"/>
</dbReference>
<feature type="domain" description="HMA" evidence="20">
    <location>
        <begin position="77"/>
        <end position="142"/>
    </location>
</feature>
<keyword evidence="12 18" id="KW-1133">Transmembrane helix</keyword>
<dbReference type="SUPFAM" id="SSF55008">
    <property type="entry name" value="HMA, heavy metal-associated domain"/>
    <property type="match status" value="2"/>
</dbReference>
<dbReference type="PANTHER" id="PTHR43520:SF8">
    <property type="entry name" value="P-TYPE CU(+) TRANSPORTER"/>
    <property type="match status" value="1"/>
</dbReference>
<dbReference type="SFLD" id="SFLDG00002">
    <property type="entry name" value="C1.7:_P-type_atpase_like"/>
    <property type="match status" value="1"/>
</dbReference>
<dbReference type="PRINTS" id="PR00119">
    <property type="entry name" value="CATATPASE"/>
</dbReference>
<dbReference type="InterPro" id="IPR027256">
    <property type="entry name" value="P-typ_ATPase_IB"/>
</dbReference>
<evidence type="ECO:0000256" key="3">
    <source>
        <dbReference type="ARBA" id="ARBA00022448"/>
    </source>
</evidence>
<dbReference type="InterPro" id="IPR036412">
    <property type="entry name" value="HAD-like_sf"/>
</dbReference>
<keyword evidence="21" id="KW-0378">Hydrolase</keyword>
<feature type="transmembrane region" description="Helical" evidence="18">
    <location>
        <begin position="781"/>
        <end position="798"/>
    </location>
</feature>
<evidence type="ECO:0000256" key="14">
    <source>
        <dbReference type="ARBA" id="ARBA00023065"/>
    </source>
</evidence>
<dbReference type="InterPro" id="IPR006121">
    <property type="entry name" value="HMA_dom"/>
</dbReference>
<feature type="transmembrane region" description="Helical" evidence="18">
    <location>
        <begin position="223"/>
        <end position="245"/>
    </location>
</feature>
<evidence type="ECO:0000256" key="18">
    <source>
        <dbReference type="RuleBase" id="RU362081"/>
    </source>
</evidence>
<dbReference type="SUPFAM" id="SSF56784">
    <property type="entry name" value="HAD-like"/>
    <property type="match status" value="1"/>
</dbReference>
<dbReference type="InterPro" id="IPR023298">
    <property type="entry name" value="ATPase_P-typ_TM_dom_sf"/>
</dbReference>
<feature type="transmembrane region" description="Helical" evidence="18">
    <location>
        <begin position="193"/>
        <end position="211"/>
    </location>
</feature>
<dbReference type="EMBL" id="CP013235">
    <property type="protein sequence ID" value="AMP09203.1"/>
    <property type="molecule type" value="Genomic_DNA"/>
</dbReference>
<protein>
    <recommendedName>
        <fullName evidence="16">P-type Cu(2+) transporter</fullName>
        <ecNumber evidence="16">7.2.2.9</ecNumber>
    </recommendedName>
</protein>
<dbReference type="InterPro" id="IPR044492">
    <property type="entry name" value="P_typ_ATPase_HD_dom"/>
</dbReference>
<dbReference type="InterPro" id="IPR059000">
    <property type="entry name" value="ATPase_P-type_domA"/>
</dbReference>
<keyword evidence="15 18" id="KW-0472">Membrane</keyword>
<evidence type="ECO:0000256" key="1">
    <source>
        <dbReference type="ARBA" id="ARBA00004127"/>
    </source>
</evidence>
<evidence type="ECO:0000256" key="8">
    <source>
        <dbReference type="ARBA" id="ARBA00022796"/>
    </source>
</evidence>
<dbReference type="GO" id="GO:0005524">
    <property type="term" value="F:ATP binding"/>
    <property type="evidence" value="ECO:0007669"/>
    <property type="project" value="UniProtKB-UniRule"/>
</dbReference>
<dbReference type="InterPro" id="IPR018303">
    <property type="entry name" value="ATPase_P-typ_P_site"/>
</dbReference>
<feature type="transmembrane region" description="Helical" evidence="18">
    <location>
        <begin position="162"/>
        <end position="181"/>
    </location>
</feature>
<keyword evidence="5 18" id="KW-0479">Metal-binding</keyword>
<dbReference type="InterPro" id="IPR008250">
    <property type="entry name" value="ATPase_P-typ_transduc_dom_A_sf"/>
</dbReference>
<dbReference type="PROSITE" id="PS01047">
    <property type="entry name" value="HMA_1"/>
    <property type="match status" value="2"/>
</dbReference>
<dbReference type="InterPro" id="IPR001757">
    <property type="entry name" value="P_typ_ATPase"/>
</dbReference>
<dbReference type="Proteomes" id="UP000071778">
    <property type="component" value="Chromosome"/>
</dbReference>
<dbReference type="CDD" id="cd00371">
    <property type="entry name" value="HMA"/>
    <property type="match status" value="2"/>
</dbReference>
<dbReference type="PROSITE" id="PS50846">
    <property type="entry name" value="HMA_2"/>
    <property type="match status" value="2"/>
</dbReference>
<dbReference type="PRINTS" id="PR00943">
    <property type="entry name" value="CUATPASE"/>
</dbReference>
<dbReference type="FunFam" id="2.70.150.10:FF:000002">
    <property type="entry name" value="Copper-transporting ATPase 1, putative"/>
    <property type="match status" value="1"/>
</dbReference>
<dbReference type="InterPro" id="IPR023299">
    <property type="entry name" value="ATPase_P-typ_cyto_dom_N"/>
</dbReference>
<dbReference type="Gene3D" id="3.40.50.1000">
    <property type="entry name" value="HAD superfamily/HAD-like"/>
    <property type="match status" value="1"/>
</dbReference>
<evidence type="ECO:0000256" key="16">
    <source>
        <dbReference type="ARBA" id="ARBA00038904"/>
    </source>
</evidence>
<accession>A0A127QGK2</accession>
<evidence type="ECO:0000256" key="10">
    <source>
        <dbReference type="ARBA" id="ARBA00022842"/>
    </source>
</evidence>
<dbReference type="Pfam" id="PF00702">
    <property type="entry name" value="Hydrolase"/>
    <property type="match status" value="1"/>
</dbReference>
<name>A0A127QGK2_9BURK</name>
<dbReference type="PROSITE" id="PS00154">
    <property type="entry name" value="ATPASE_E1_E2"/>
    <property type="match status" value="1"/>
</dbReference>
<dbReference type="SUPFAM" id="SSF81665">
    <property type="entry name" value="Calcium ATPase, transmembrane domain M"/>
    <property type="match status" value="1"/>
</dbReference>
<comment type="similarity">
    <text evidence="2 18">Belongs to the cation transport ATPase (P-type) (TC 3.A.3) family. Type IB subfamily.</text>
</comment>
<dbReference type="InterPro" id="IPR036163">
    <property type="entry name" value="HMA_dom_sf"/>
</dbReference>
<keyword evidence="8" id="KW-0187">Copper transport</keyword>
<dbReference type="SFLD" id="SFLDS00003">
    <property type="entry name" value="Haloacid_Dehalogenase"/>
    <property type="match status" value="1"/>
</dbReference>
<feature type="domain" description="HMA" evidence="20">
    <location>
        <begin position="10"/>
        <end position="75"/>
    </location>
</feature>
<dbReference type="Gene3D" id="2.70.150.10">
    <property type="entry name" value="Calcium-transporting ATPase, cytoplasmic transduction domain A"/>
    <property type="match status" value="1"/>
</dbReference>
<dbReference type="InterPro" id="IPR017969">
    <property type="entry name" value="Heavy-metal-associated_CS"/>
</dbReference>
<dbReference type="AlphaFoldDB" id="A0A127QGK2"/>
<comment type="catalytic activity">
    <reaction evidence="17">
        <text>Cu(2+)(in) + ATP + H2O = Cu(2+)(out) + ADP + phosphate + H(+)</text>
        <dbReference type="Rhea" id="RHEA:10376"/>
        <dbReference type="ChEBI" id="CHEBI:15377"/>
        <dbReference type="ChEBI" id="CHEBI:15378"/>
        <dbReference type="ChEBI" id="CHEBI:29036"/>
        <dbReference type="ChEBI" id="CHEBI:30616"/>
        <dbReference type="ChEBI" id="CHEBI:43474"/>
        <dbReference type="ChEBI" id="CHEBI:456216"/>
        <dbReference type="EC" id="7.2.2.9"/>
    </reaction>
</comment>
<reference evidence="21 22" key="1">
    <citation type="submission" date="2015-11" db="EMBL/GenBank/DDBJ databases">
        <title>Exploring the genomic traits of fungus-feeding bacterial genus Collimonas.</title>
        <authorList>
            <person name="Song C."/>
            <person name="Schmidt R."/>
            <person name="de Jager V."/>
            <person name="Krzyzanowska D."/>
            <person name="Jongedijk E."/>
            <person name="Cankar K."/>
            <person name="Beekwilder J."/>
            <person name="van Veen A."/>
            <person name="de Boer W."/>
            <person name="van Veen J.A."/>
            <person name="Garbeva P."/>
        </authorList>
    </citation>
    <scope>NUCLEOTIDE SEQUENCE [LARGE SCALE GENOMIC DNA]</scope>
    <source>
        <strain evidence="21 22">Ter282</strain>
    </source>
</reference>
<keyword evidence="11" id="KW-1278">Translocase</keyword>
<dbReference type="GO" id="GO:0005886">
    <property type="term" value="C:plasma membrane"/>
    <property type="evidence" value="ECO:0007669"/>
    <property type="project" value="UniProtKB-SubCell"/>
</dbReference>
<dbReference type="Pfam" id="PF00122">
    <property type="entry name" value="E1-E2_ATPase"/>
    <property type="match status" value="1"/>
</dbReference>
<proteinExistence type="inferred from homology"/>
<evidence type="ECO:0000256" key="12">
    <source>
        <dbReference type="ARBA" id="ARBA00022989"/>
    </source>
</evidence>
<dbReference type="Gene3D" id="3.30.70.100">
    <property type="match status" value="2"/>
</dbReference>
<dbReference type="SFLD" id="SFLDF00027">
    <property type="entry name" value="p-type_atpase"/>
    <property type="match status" value="1"/>
</dbReference>
<evidence type="ECO:0000256" key="2">
    <source>
        <dbReference type="ARBA" id="ARBA00006024"/>
    </source>
</evidence>
<dbReference type="Pfam" id="PF00403">
    <property type="entry name" value="HMA"/>
    <property type="match status" value="2"/>
</dbReference>
<evidence type="ECO:0000256" key="7">
    <source>
        <dbReference type="ARBA" id="ARBA00022741"/>
    </source>
</evidence>
<evidence type="ECO:0000256" key="9">
    <source>
        <dbReference type="ARBA" id="ARBA00022840"/>
    </source>
</evidence>
<keyword evidence="18" id="KW-1003">Cell membrane</keyword>
<evidence type="ECO:0000256" key="11">
    <source>
        <dbReference type="ARBA" id="ARBA00022967"/>
    </source>
</evidence>
<dbReference type="NCBIfam" id="TIGR01525">
    <property type="entry name" value="ATPase-IB_hvy"/>
    <property type="match status" value="1"/>
</dbReference>
<dbReference type="GO" id="GO:0055070">
    <property type="term" value="P:copper ion homeostasis"/>
    <property type="evidence" value="ECO:0007669"/>
    <property type="project" value="TreeGrafter"/>
</dbReference>
<feature type="transmembrane region" description="Helical" evidence="18">
    <location>
        <begin position="409"/>
        <end position="430"/>
    </location>
</feature>
<keyword evidence="7 18" id="KW-0547">Nucleotide-binding</keyword>
<dbReference type="NCBIfam" id="TIGR01494">
    <property type="entry name" value="ATPase_P-type"/>
    <property type="match status" value="1"/>
</dbReference>
<dbReference type="PANTHER" id="PTHR43520">
    <property type="entry name" value="ATP7, ISOFORM B"/>
    <property type="match status" value="1"/>
</dbReference>
<dbReference type="OrthoDB" id="8552908at2"/>
<dbReference type="CDD" id="cd02094">
    <property type="entry name" value="P-type_ATPase_Cu-like"/>
    <property type="match status" value="1"/>
</dbReference>
<sequence length="826" mass="86018">MSSTSTTPLIEFRLPIDGMSCASCVSHVEKALRKVAGVQDVSVNLATELATVQADAGTTIGPLVVAVEQAGYQVKQQEITLDIADMSCASCVSRVEKALYKVAGVQSVAVNLATEKATLTTAGAVPLESLIAAVKAAGYEATVPAATSTSESPVSKTMLPGWWPVALAALFTLPLVLPMLLMPFGSDWALPGWWQLALATPVQFWLGARFYRAGWRALKAGSGNMDLLVALGTSAAYGLSLYQLLSMSSQHGAMVHLYFEASAAVITLVLLGKWLEARAKRQTADAIRALNALRPEHATVRRDGVDREIAIAALQVGDLVVVRAGERIAVDGVVQEGQSHVDESLLTGESLPIAKQAQDHVTAGAINGEGLLLVNTTTIGAETTLARIIRMVEHAQAAKAPIQRLVDKVSAVFVPVVLLIAALTLLGWGLSTGDWQQALLNAVAVLVIACPCALGLATPTAIMAGTGVAARYGILIKDAEALEIAHKIDVVAFDKTGTLTIGQPTLLAALPSTPGQESALLALAAAVQRNSEHPLARAVLAAAKLQKIAPAVDASQVKSIAGRGVQASVGERQCYLGSSRWMQELGVELGALASDAKTLEAEGRTISWLAATQDGKPIVIGLLAFGDQVKPSAAYAVKRLQQLSIRVAMLSGDNRGSANAVGKQLGISEIHAEILPADKARTITELKSGGSVVAMVGDGINDAPALAAADVGIAMSTGTDVAMQAAGITLMRGDPGLVADAIDISRRTYHKIRQNLFWAFIYNLIGIPLAALGYLNPVLAGAAMAFSSVSVVSNALLLKRWRPAADQPASPVSSTPATSKEIANVL</sequence>
<gene>
    <name evidence="21" type="ORF">CAter282_1414</name>
</gene>
<feature type="transmembrane region" description="Helical" evidence="18">
    <location>
        <begin position="756"/>
        <end position="775"/>
    </location>
</feature>
<organism evidence="21 22">
    <name type="scientific">Collimonas arenae</name>
    <dbReference type="NCBI Taxonomy" id="279058"/>
    <lineage>
        <taxon>Bacteria</taxon>
        <taxon>Pseudomonadati</taxon>
        <taxon>Pseudomonadota</taxon>
        <taxon>Betaproteobacteria</taxon>
        <taxon>Burkholderiales</taxon>
        <taxon>Oxalobacteraceae</taxon>
        <taxon>Collimonas</taxon>
    </lineage>
</organism>
<dbReference type="InterPro" id="IPR023214">
    <property type="entry name" value="HAD_sf"/>
</dbReference>
<evidence type="ECO:0000313" key="22">
    <source>
        <dbReference type="Proteomes" id="UP000071778"/>
    </source>
</evidence>
<evidence type="ECO:0000256" key="17">
    <source>
        <dbReference type="ARBA" id="ARBA00047424"/>
    </source>
</evidence>
<dbReference type="InterPro" id="IPR006122">
    <property type="entry name" value="HMA_Cu_ion-bd"/>
</dbReference>
<keyword evidence="13" id="KW-0186">Copper</keyword>
<evidence type="ECO:0000256" key="6">
    <source>
        <dbReference type="ARBA" id="ARBA00022737"/>
    </source>
</evidence>
<dbReference type="SUPFAM" id="SSF81653">
    <property type="entry name" value="Calcium ATPase, transduction domain A"/>
    <property type="match status" value="1"/>
</dbReference>
<keyword evidence="14" id="KW-0406">Ion transport</keyword>
<keyword evidence="3" id="KW-0813">Transport</keyword>
<keyword evidence="10" id="KW-0460">Magnesium</keyword>
<evidence type="ECO:0000256" key="4">
    <source>
        <dbReference type="ARBA" id="ARBA00022692"/>
    </source>
</evidence>
<dbReference type="GO" id="GO:0016887">
    <property type="term" value="F:ATP hydrolysis activity"/>
    <property type="evidence" value="ECO:0007669"/>
    <property type="project" value="InterPro"/>
</dbReference>
<comment type="subcellular location">
    <subcellularLocation>
        <location evidence="18">Cell membrane</location>
    </subcellularLocation>
    <subcellularLocation>
        <location evidence="1">Endomembrane system</location>
        <topology evidence="1">Multi-pass membrane protein</topology>
    </subcellularLocation>
</comment>